<dbReference type="Pfam" id="PF02518">
    <property type="entry name" value="HATPase_c"/>
    <property type="match status" value="1"/>
</dbReference>
<dbReference type="Pfam" id="PF00672">
    <property type="entry name" value="HAMP"/>
    <property type="match status" value="1"/>
</dbReference>
<proteinExistence type="predicted"/>
<dbReference type="GO" id="GO:0005886">
    <property type="term" value="C:plasma membrane"/>
    <property type="evidence" value="ECO:0007669"/>
    <property type="project" value="UniProtKB-SubCell"/>
</dbReference>
<evidence type="ECO:0000259" key="12">
    <source>
        <dbReference type="PROSITE" id="PS50885"/>
    </source>
</evidence>
<comment type="subcellular location">
    <subcellularLocation>
        <location evidence="2">Cell membrane</location>
    </subcellularLocation>
</comment>
<evidence type="ECO:0000256" key="3">
    <source>
        <dbReference type="ARBA" id="ARBA00012438"/>
    </source>
</evidence>
<feature type="domain" description="Histidine kinase" evidence="11">
    <location>
        <begin position="247"/>
        <end position="465"/>
    </location>
</feature>
<dbReference type="FunFam" id="1.10.287.130:FF:000001">
    <property type="entry name" value="Two-component sensor histidine kinase"/>
    <property type="match status" value="1"/>
</dbReference>
<comment type="caution">
    <text evidence="13">The sequence shown here is derived from an EMBL/GenBank/DDBJ whole genome shotgun (WGS) entry which is preliminary data.</text>
</comment>
<dbReference type="PANTHER" id="PTHR43711:SF28">
    <property type="entry name" value="SENSOR HISTIDINE KINASE YXDK"/>
    <property type="match status" value="1"/>
</dbReference>
<evidence type="ECO:0000256" key="2">
    <source>
        <dbReference type="ARBA" id="ARBA00004236"/>
    </source>
</evidence>
<keyword evidence="8 10" id="KW-1133">Transmembrane helix</keyword>
<dbReference type="InterPro" id="IPR003594">
    <property type="entry name" value="HATPase_dom"/>
</dbReference>
<feature type="domain" description="HAMP" evidence="12">
    <location>
        <begin position="187"/>
        <end position="239"/>
    </location>
</feature>
<feature type="transmembrane region" description="Helical" evidence="10">
    <location>
        <begin position="166"/>
        <end position="191"/>
    </location>
</feature>
<dbReference type="PROSITE" id="PS50109">
    <property type="entry name" value="HIS_KIN"/>
    <property type="match status" value="1"/>
</dbReference>
<dbReference type="InterPro" id="IPR003660">
    <property type="entry name" value="HAMP_dom"/>
</dbReference>
<dbReference type="InterPro" id="IPR004358">
    <property type="entry name" value="Sig_transdc_His_kin-like_C"/>
</dbReference>
<dbReference type="InterPro" id="IPR050736">
    <property type="entry name" value="Sensor_HK_Regulatory"/>
</dbReference>
<evidence type="ECO:0000256" key="5">
    <source>
        <dbReference type="ARBA" id="ARBA00022679"/>
    </source>
</evidence>
<evidence type="ECO:0000256" key="7">
    <source>
        <dbReference type="ARBA" id="ARBA00022777"/>
    </source>
</evidence>
<evidence type="ECO:0000256" key="10">
    <source>
        <dbReference type="SAM" id="Phobius"/>
    </source>
</evidence>
<dbReference type="CDD" id="cd06225">
    <property type="entry name" value="HAMP"/>
    <property type="match status" value="1"/>
</dbReference>
<dbReference type="GO" id="GO:0000155">
    <property type="term" value="F:phosphorelay sensor kinase activity"/>
    <property type="evidence" value="ECO:0007669"/>
    <property type="project" value="InterPro"/>
</dbReference>
<dbReference type="Gene3D" id="3.30.565.10">
    <property type="entry name" value="Histidine kinase-like ATPase, C-terminal domain"/>
    <property type="match status" value="1"/>
</dbReference>
<dbReference type="SMART" id="SM00388">
    <property type="entry name" value="HisKA"/>
    <property type="match status" value="1"/>
</dbReference>
<dbReference type="EC" id="2.7.13.3" evidence="3"/>
<dbReference type="SUPFAM" id="SSF47384">
    <property type="entry name" value="Homodimeric domain of signal transducing histidine kinase"/>
    <property type="match status" value="1"/>
</dbReference>
<evidence type="ECO:0000259" key="11">
    <source>
        <dbReference type="PROSITE" id="PS50109"/>
    </source>
</evidence>
<keyword evidence="9" id="KW-0902">Two-component regulatory system</keyword>
<dbReference type="SUPFAM" id="SSF55874">
    <property type="entry name" value="ATPase domain of HSP90 chaperone/DNA topoisomerase II/histidine kinase"/>
    <property type="match status" value="1"/>
</dbReference>
<reference evidence="13 14" key="1">
    <citation type="submission" date="2019-08" db="EMBL/GenBank/DDBJ databases">
        <authorList>
            <person name="Lei W."/>
        </authorList>
    </citation>
    <scope>NUCLEOTIDE SEQUENCE [LARGE SCALE GENOMIC DNA]</scope>
    <source>
        <strain evidence="13 14">CCUG 58627</strain>
    </source>
</reference>
<dbReference type="PRINTS" id="PR00344">
    <property type="entry name" value="BCTRLSENSOR"/>
</dbReference>
<dbReference type="Proteomes" id="UP000320791">
    <property type="component" value="Unassembled WGS sequence"/>
</dbReference>
<sequence>MVATVLLALLAVTLTTRTILRSQVVAEANSSVELEINEFRAFVQQGTNPKTSKPITDTRELIELYLARQMVGPDELLVGRANDALLQVDLSALTESYIPKDKDKIGKVVGTIMDSDKVSGVMHDDELGTIHWGRVDVVTNNKETGSFAVMVFTDESQRQVTEQTAVIASVGAGGLAMTVLIAWLVAGQILVPIRNLRKVASGITDTDLTRRVPVAGNDEIAQLAITFNDMLDRLEAAYQVQRQFVDDAGHELRTPITVIRGQLELLEVATEDQRDRSVALAITELDRMTRIVTDLLTLAIANSADFITTAKVDAAELLIDIEEKALVMAIRDVVITGVAEGQVVLDEQRVTQAMLELYNNAVSHTMPGDQIELGSAFLNTGPDRLLRLWVKDHGPGIPEDKLPTLFDRFTRADGASRDTRTRNKHGAGLGLSIVRAIADAHNGCAWVESTVNVGSTFGLDLPAPEFIDQDLDLDPLEDPS</sequence>
<dbReference type="Pfam" id="PF00512">
    <property type="entry name" value="HisKA"/>
    <property type="match status" value="1"/>
</dbReference>
<dbReference type="Gene3D" id="6.10.340.10">
    <property type="match status" value="1"/>
</dbReference>
<keyword evidence="10" id="KW-0472">Membrane</keyword>
<accession>A0A5C5UL68</accession>
<keyword evidence="6 10" id="KW-0812">Transmembrane</keyword>
<dbReference type="InterPro" id="IPR036890">
    <property type="entry name" value="HATPase_C_sf"/>
</dbReference>
<dbReference type="InterPro" id="IPR003661">
    <property type="entry name" value="HisK_dim/P_dom"/>
</dbReference>
<dbReference type="EMBL" id="VOHM01000009">
    <property type="protein sequence ID" value="TWT26557.1"/>
    <property type="molecule type" value="Genomic_DNA"/>
</dbReference>
<organism evidence="13 14">
    <name type="scientific">Corynebacterium canis</name>
    <dbReference type="NCBI Taxonomy" id="679663"/>
    <lineage>
        <taxon>Bacteria</taxon>
        <taxon>Bacillati</taxon>
        <taxon>Actinomycetota</taxon>
        <taxon>Actinomycetes</taxon>
        <taxon>Mycobacteriales</taxon>
        <taxon>Corynebacteriaceae</taxon>
        <taxon>Corynebacterium</taxon>
    </lineage>
</organism>
<dbReference type="SUPFAM" id="SSF158472">
    <property type="entry name" value="HAMP domain-like"/>
    <property type="match status" value="1"/>
</dbReference>
<dbReference type="Gene3D" id="1.10.287.130">
    <property type="match status" value="1"/>
</dbReference>
<protein>
    <recommendedName>
        <fullName evidence="3">histidine kinase</fullName>
        <ecNumber evidence="3">2.7.13.3</ecNumber>
    </recommendedName>
</protein>
<dbReference type="InterPro" id="IPR036097">
    <property type="entry name" value="HisK_dim/P_sf"/>
</dbReference>
<dbReference type="PANTHER" id="PTHR43711">
    <property type="entry name" value="TWO-COMPONENT HISTIDINE KINASE"/>
    <property type="match status" value="1"/>
</dbReference>
<dbReference type="OrthoDB" id="9786919at2"/>
<gene>
    <name evidence="13" type="ORF">FRX94_05490</name>
</gene>
<dbReference type="InterPro" id="IPR005467">
    <property type="entry name" value="His_kinase_dom"/>
</dbReference>
<dbReference type="CDD" id="cd00082">
    <property type="entry name" value="HisKA"/>
    <property type="match status" value="1"/>
</dbReference>
<dbReference type="SMART" id="SM00304">
    <property type="entry name" value="HAMP"/>
    <property type="match status" value="1"/>
</dbReference>
<keyword evidence="14" id="KW-1185">Reference proteome</keyword>
<keyword evidence="5" id="KW-0808">Transferase</keyword>
<evidence type="ECO:0000256" key="1">
    <source>
        <dbReference type="ARBA" id="ARBA00000085"/>
    </source>
</evidence>
<keyword evidence="4" id="KW-0597">Phosphoprotein</keyword>
<comment type="catalytic activity">
    <reaction evidence="1">
        <text>ATP + protein L-histidine = ADP + protein N-phospho-L-histidine.</text>
        <dbReference type="EC" id="2.7.13.3"/>
    </reaction>
</comment>
<evidence type="ECO:0000256" key="4">
    <source>
        <dbReference type="ARBA" id="ARBA00022553"/>
    </source>
</evidence>
<keyword evidence="7" id="KW-0418">Kinase</keyword>
<dbReference type="AlphaFoldDB" id="A0A5C5UL68"/>
<evidence type="ECO:0000313" key="13">
    <source>
        <dbReference type="EMBL" id="TWT26557.1"/>
    </source>
</evidence>
<evidence type="ECO:0000256" key="6">
    <source>
        <dbReference type="ARBA" id="ARBA00022692"/>
    </source>
</evidence>
<dbReference type="PROSITE" id="PS50885">
    <property type="entry name" value="HAMP"/>
    <property type="match status" value="1"/>
</dbReference>
<name>A0A5C5UL68_9CORY</name>
<evidence type="ECO:0000256" key="9">
    <source>
        <dbReference type="ARBA" id="ARBA00023012"/>
    </source>
</evidence>
<evidence type="ECO:0000313" key="14">
    <source>
        <dbReference type="Proteomes" id="UP000320791"/>
    </source>
</evidence>
<evidence type="ECO:0000256" key="8">
    <source>
        <dbReference type="ARBA" id="ARBA00022989"/>
    </source>
</evidence>
<dbReference type="SMART" id="SM00387">
    <property type="entry name" value="HATPase_c"/>
    <property type="match status" value="1"/>
</dbReference>